<evidence type="ECO:0000256" key="5">
    <source>
        <dbReference type="PIRNR" id="PIRNR038994"/>
    </source>
</evidence>
<evidence type="ECO:0000256" key="4">
    <source>
        <dbReference type="ARBA" id="ARBA00023277"/>
    </source>
</evidence>
<evidence type="ECO:0000313" key="10">
    <source>
        <dbReference type="Proteomes" id="UP000214646"/>
    </source>
</evidence>
<evidence type="ECO:0000313" key="9">
    <source>
        <dbReference type="EMBL" id="OWK41259.1"/>
    </source>
</evidence>
<dbReference type="InterPro" id="IPR011059">
    <property type="entry name" value="Metal-dep_hydrolase_composite"/>
</dbReference>
<feature type="active site" description="Proton donor/acceptor" evidence="6">
    <location>
        <position position="282"/>
    </location>
</feature>
<dbReference type="InterPro" id="IPR032466">
    <property type="entry name" value="Metal_Hydrolase"/>
</dbReference>
<keyword evidence="4 5" id="KW-0119">Carbohydrate metabolism</keyword>
<keyword evidence="10" id="KW-1185">Reference proteome</keyword>
<comment type="cofactor">
    <cofactor evidence="7">
        <name>a divalent metal cation</name>
        <dbReference type="ChEBI" id="CHEBI:60240"/>
    </cofactor>
    <text evidence="7">Binds 1 divalent metal cation per subunit.</text>
</comment>
<dbReference type="PANTHER" id="PTHR11113">
    <property type="entry name" value="N-ACETYLGLUCOSAMINE-6-PHOSPHATE DEACETYLASE"/>
    <property type="match status" value="1"/>
</dbReference>
<gene>
    <name evidence="9" type="ORF">FRUB_04622</name>
</gene>
<dbReference type="Pfam" id="PF01979">
    <property type="entry name" value="Amidohydro_1"/>
    <property type="match status" value="1"/>
</dbReference>
<evidence type="ECO:0000256" key="3">
    <source>
        <dbReference type="ARBA" id="ARBA00022801"/>
    </source>
</evidence>
<comment type="similarity">
    <text evidence="1 5">Belongs to the metallo-dependent hydrolases superfamily. NagA family.</text>
</comment>
<protein>
    <submittedName>
        <fullName evidence="9">N-acetylglucosamine-6-phosphate deacetylase</fullName>
    </submittedName>
</protein>
<dbReference type="OrthoDB" id="9776488at2"/>
<proteinExistence type="inferred from homology"/>
<dbReference type="InterPro" id="IPR003764">
    <property type="entry name" value="GlcNAc_6-P_deAcase"/>
</dbReference>
<evidence type="ECO:0000259" key="8">
    <source>
        <dbReference type="Pfam" id="PF01979"/>
    </source>
</evidence>
<dbReference type="EMBL" id="NIDE01000006">
    <property type="protein sequence ID" value="OWK41259.1"/>
    <property type="molecule type" value="Genomic_DNA"/>
</dbReference>
<evidence type="ECO:0000256" key="1">
    <source>
        <dbReference type="ARBA" id="ARBA00010716"/>
    </source>
</evidence>
<dbReference type="PANTHER" id="PTHR11113:SF14">
    <property type="entry name" value="N-ACETYLGLUCOSAMINE-6-PHOSPHATE DEACETYLASE"/>
    <property type="match status" value="1"/>
</dbReference>
<sequence length="394" mass="42060">MSTVTFLNATLVLPDRLLNATTLTAESGRIRDIGRAPTTGGTTVDLGGAYLCPGFIDLHVHGGDGADFMDLTPAAFEAVCRCHARHGTTALTPTSTVATYEQYLGFLRLCERFTGTATGGARVLGGHLYGPYFLREAKGCHPDAEFLTPDPARDDQLLAFAGRGLVTLTVAPETPGTERLVRAARAAGLLVTAGHSYATFSQLEAAIGWGVRHADHLFCAMSDRARLRPTQTYPMRGGVLEAILYFDEMTSEVIADGKHLTADLLRLAYKVKGSDRLCLVTDTMRAVDCPDGEYWFGPDGSGELVRRMDDVGVTRDGKALASGVMGMDHCLRTFHRLTGAPLHEAVRMATLTPARILGVDAEYGSLEVGKAADLIVLDAALTVKGVYVGGEKVA</sequence>
<dbReference type="PIRSF" id="PIRSF038994">
    <property type="entry name" value="NagA"/>
    <property type="match status" value="1"/>
</dbReference>
<dbReference type="InterPro" id="IPR006680">
    <property type="entry name" value="Amidohydro-rel"/>
</dbReference>
<dbReference type="Gene3D" id="3.20.20.140">
    <property type="entry name" value="Metal-dependent hydrolases"/>
    <property type="match status" value="1"/>
</dbReference>
<evidence type="ECO:0000256" key="6">
    <source>
        <dbReference type="PIRSR" id="PIRSR038994-1"/>
    </source>
</evidence>
<accession>A0A225DVN0</accession>
<dbReference type="Proteomes" id="UP000214646">
    <property type="component" value="Unassembled WGS sequence"/>
</dbReference>
<evidence type="ECO:0000256" key="7">
    <source>
        <dbReference type="PIRSR" id="PIRSR038994-3"/>
    </source>
</evidence>
<dbReference type="Gene3D" id="2.30.40.10">
    <property type="entry name" value="Urease, subunit C, domain 1"/>
    <property type="match status" value="1"/>
</dbReference>
<keyword evidence="3 5" id="KW-0378">Hydrolase</keyword>
<dbReference type="SUPFAM" id="SSF51556">
    <property type="entry name" value="Metallo-dependent hydrolases"/>
    <property type="match status" value="1"/>
</dbReference>
<dbReference type="GO" id="GO:0008448">
    <property type="term" value="F:N-acetylglucosamine-6-phosphate deacetylase activity"/>
    <property type="evidence" value="ECO:0007669"/>
    <property type="project" value="InterPro"/>
</dbReference>
<dbReference type="SUPFAM" id="SSF51338">
    <property type="entry name" value="Composite domain of metallo-dependent hydrolases"/>
    <property type="match status" value="1"/>
</dbReference>
<reference evidence="10" key="1">
    <citation type="submission" date="2017-06" db="EMBL/GenBank/DDBJ databases">
        <title>Genome analysis of Fimbriiglobus ruber SP5, the first member of the order Planctomycetales with confirmed chitinolytic capability.</title>
        <authorList>
            <person name="Ravin N.V."/>
            <person name="Rakitin A.L."/>
            <person name="Ivanova A.A."/>
            <person name="Beletsky A.V."/>
            <person name="Kulichevskaya I.S."/>
            <person name="Mardanov A.V."/>
            <person name="Dedysh S.N."/>
        </authorList>
    </citation>
    <scope>NUCLEOTIDE SEQUENCE [LARGE SCALE GENOMIC DNA]</scope>
    <source>
        <strain evidence="10">SP5</strain>
    </source>
</reference>
<evidence type="ECO:0000256" key="2">
    <source>
        <dbReference type="ARBA" id="ARBA00022723"/>
    </source>
</evidence>
<dbReference type="GO" id="GO:0046872">
    <property type="term" value="F:metal ion binding"/>
    <property type="evidence" value="ECO:0007669"/>
    <property type="project" value="UniProtKB-KW"/>
</dbReference>
<feature type="binding site" evidence="7">
    <location>
        <position position="195"/>
    </location>
    <ligand>
        <name>Zn(2+)</name>
        <dbReference type="ChEBI" id="CHEBI:29105"/>
    </ligand>
</feature>
<name>A0A225DVN0_9BACT</name>
<keyword evidence="2 7" id="KW-0479">Metal-binding</keyword>
<comment type="caution">
    <text evidence="9">The sequence shown here is derived from an EMBL/GenBank/DDBJ whole genome shotgun (WGS) entry which is preliminary data.</text>
</comment>
<feature type="binding site" evidence="7">
    <location>
        <position position="216"/>
    </location>
    <ligand>
        <name>Zn(2+)</name>
        <dbReference type="ChEBI" id="CHEBI:29105"/>
    </ligand>
</feature>
<feature type="domain" description="Amidohydrolase-related" evidence="8">
    <location>
        <begin position="50"/>
        <end position="392"/>
    </location>
</feature>
<dbReference type="RefSeq" id="WP_088255725.1">
    <property type="nucleotide sequence ID" value="NZ_NIDE01000006.1"/>
</dbReference>
<organism evidence="9 10">
    <name type="scientific">Fimbriiglobus ruber</name>
    <dbReference type="NCBI Taxonomy" id="1908690"/>
    <lineage>
        <taxon>Bacteria</taxon>
        <taxon>Pseudomonadati</taxon>
        <taxon>Planctomycetota</taxon>
        <taxon>Planctomycetia</taxon>
        <taxon>Gemmatales</taxon>
        <taxon>Gemmataceae</taxon>
        <taxon>Fimbriiglobus</taxon>
    </lineage>
</organism>
<dbReference type="GO" id="GO:0006046">
    <property type="term" value="P:N-acetylglucosamine catabolic process"/>
    <property type="evidence" value="ECO:0007669"/>
    <property type="project" value="TreeGrafter"/>
</dbReference>
<dbReference type="AlphaFoldDB" id="A0A225DVN0"/>